<protein>
    <submittedName>
        <fullName evidence="2">Uncharacterized protein</fullName>
    </submittedName>
</protein>
<proteinExistence type="predicted"/>
<keyword evidence="1" id="KW-1133">Transmembrane helix</keyword>
<gene>
    <name evidence="2" type="primary">ORF216504</name>
</gene>
<dbReference type="AlphaFoldDB" id="A0A0B7BZ49"/>
<keyword evidence="1" id="KW-0812">Transmembrane</keyword>
<sequence length="53" mass="6016">MCIYGDASKTDFYGVVVEILVFMCVIITHCFERPAGNSINVHIIYKETVCMKI</sequence>
<evidence type="ECO:0000256" key="1">
    <source>
        <dbReference type="SAM" id="Phobius"/>
    </source>
</evidence>
<accession>A0A0B7BZ49</accession>
<organism evidence="2">
    <name type="scientific">Arion vulgaris</name>
    <dbReference type="NCBI Taxonomy" id="1028688"/>
    <lineage>
        <taxon>Eukaryota</taxon>
        <taxon>Metazoa</taxon>
        <taxon>Spiralia</taxon>
        <taxon>Lophotrochozoa</taxon>
        <taxon>Mollusca</taxon>
        <taxon>Gastropoda</taxon>
        <taxon>Heterobranchia</taxon>
        <taxon>Euthyneura</taxon>
        <taxon>Panpulmonata</taxon>
        <taxon>Eupulmonata</taxon>
        <taxon>Stylommatophora</taxon>
        <taxon>Helicina</taxon>
        <taxon>Arionoidea</taxon>
        <taxon>Arionidae</taxon>
        <taxon>Arion</taxon>
    </lineage>
</organism>
<reference evidence="2" key="1">
    <citation type="submission" date="2014-12" db="EMBL/GenBank/DDBJ databases">
        <title>Insight into the proteome of Arion vulgaris.</title>
        <authorList>
            <person name="Aradska J."/>
            <person name="Bulat T."/>
            <person name="Smidak R."/>
            <person name="Sarate P."/>
            <person name="Gangsoo J."/>
            <person name="Sialana F."/>
            <person name="Bilban M."/>
            <person name="Lubec G."/>
        </authorList>
    </citation>
    <scope>NUCLEOTIDE SEQUENCE</scope>
    <source>
        <tissue evidence="2">Skin</tissue>
    </source>
</reference>
<name>A0A0B7BZ49_9EUPU</name>
<feature type="transmembrane region" description="Helical" evidence="1">
    <location>
        <begin position="12"/>
        <end position="31"/>
    </location>
</feature>
<evidence type="ECO:0000313" key="2">
    <source>
        <dbReference type="EMBL" id="CEK97656.1"/>
    </source>
</evidence>
<dbReference type="EMBL" id="HACG01050791">
    <property type="protein sequence ID" value="CEK97656.1"/>
    <property type="molecule type" value="Transcribed_RNA"/>
</dbReference>
<keyword evidence="1" id="KW-0472">Membrane</keyword>